<feature type="transmembrane region" description="Helical" evidence="9">
    <location>
        <begin position="496"/>
        <end position="520"/>
    </location>
</feature>
<protein>
    <recommendedName>
        <fullName evidence="10">ABC transporter domain-containing protein</fullName>
    </recommendedName>
</protein>
<dbReference type="GO" id="GO:0140359">
    <property type="term" value="F:ABC-type transporter activity"/>
    <property type="evidence" value="ECO:0007669"/>
    <property type="project" value="InterPro"/>
</dbReference>
<gene>
    <name evidence="11" type="ORF">HK097_000762</name>
</gene>
<dbReference type="Pfam" id="PF00005">
    <property type="entry name" value="ABC_tran"/>
    <property type="match status" value="1"/>
</dbReference>
<dbReference type="SUPFAM" id="SSF52540">
    <property type="entry name" value="P-loop containing nucleoside triphosphate hydrolases"/>
    <property type="match status" value="1"/>
</dbReference>
<dbReference type="InterPro" id="IPR017871">
    <property type="entry name" value="ABC_transporter-like_CS"/>
</dbReference>
<keyword evidence="4" id="KW-0547">Nucleotide-binding</keyword>
<evidence type="ECO:0000256" key="5">
    <source>
        <dbReference type="ARBA" id="ARBA00022840"/>
    </source>
</evidence>
<evidence type="ECO:0000256" key="3">
    <source>
        <dbReference type="ARBA" id="ARBA00022692"/>
    </source>
</evidence>
<feature type="transmembrane region" description="Helical" evidence="9">
    <location>
        <begin position="532"/>
        <end position="549"/>
    </location>
</feature>
<dbReference type="InterPro" id="IPR003593">
    <property type="entry name" value="AAA+_ATPase"/>
</dbReference>
<evidence type="ECO:0000256" key="2">
    <source>
        <dbReference type="ARBA" id="ARBA00022448"/>
    </source>
</evidence>
<accession>A0AAD5X1T6</accession>
<evidence type="ECO:0000313" key="12">
    <source>
        <dbReference type="Proteomes" id="UP001212841"/>
    </source>
</evidence>
<evidence type="ECO:0000256" key="7">
    <source>
        <dbReference type="ARBA" id="ARBA00023136"/>
    </source>
</evidence>
<dbReference type="Pfam" id="PF01061">
    <property type="entry name" value="ABC2_membrane"/>
    <property type="match status" value="1"/>
</dbReference>
<keyword evidence="5" id="KW-0067">ATP-binding</keyword>
<evidence type="ECO:0000313" key="11">
    <source>
        <dbReference type="EMBL" id="KAJ3046553.1"/>
    </source>
</evidence>
<feature type="transmembrane region" description="Helical" evidence="9">
    <location>
        <begin position="421"/>
        <end position="444"/>
    </location>
</feature>
<evidence type="ECO:0000256" key="9">
    <source>
        <dbReference type="SAM" id="Phobius"/>
    </source>
</evidence>
<dbReference type="PANTHER" id="PTHR48041">
    <property type="entry name" value="ABC TRANSPORTER G FAMILY MEMBER 28"/>
    <property type="match status" value="1"/>
</dbReference>
<dbReference type="GO" id="GO:0005524">
    <property type="term" value="F:ATP binding"/>
    <property type="evidence" value="ECO:0007669"/>
    <property type="project" value="UniProtKB-KW"/>
</dbReference>
<dbReference type="Pfam" id="PF19055">
    <property type="entry name" value="ABC2_membrane_7"/>
    <property type="match status" value="1"/>
</dbReference>
<feature type="non-terminal residue" evidence="11">
    <location>
        <position position="651"/>
    </location>
</feature>
<dbReference type="InterPro" id="IPR013525">
    <property type="entry name" value="ABC2_TM"/>
</dbReference>
<keyword evidence="7 9" id="KW-0472">Membrane</keyword>
<dbReference type="GO" id="GO:0016020">
    <property type="term" value="C:membrane"/>
    <property type="evidence" value="ECO:0007669"/>
    <property type="project" value="UniProtKB-SubCell"/>
</dbReference>
<dbReference type="InterPro" id="IPR027417">
    <property type="entry name" value="P-loop_NTPase"/>
</dbReference>
<feature type="transmembrane region" description="Helical" evidence="9">
    <location>
        <begin position="464"/>
        <end position="490"/>
    </location>
</feature>
<reference evidence="11" key="1">
    <citation type="submission" date="2020-05" db="EMBL/GenBank/DDBJ databases">
        <title>Phylogenomic resolution of chytrid fungi.</title>
        <authorList>
            <person name="Stajich J.E."/>
            <person name="Amses K."/>
            <person name="Simmons R."/>
            <person name="Seto K."/>
            <person name="Myers J."/>
            <person name="Bonds A."/>
            <person name="Quandt C.A."/>
            <person name="Barry K."/>
            <person name="Liu P."/>
            <person name="Grigoriev I."/>
            <person name="Longcore J.E."/>
            <person name="James T.Y."/>
        </authorList>
    </citation>
    <scope>NUCLEOTIDE SEQUENCE</scope>
    <source>
        <strain evidence="11">JEL0318</strain>
    </source>
</reference>
<dbReference type="PANTHER" id="PTHR48041:SF122">
    <property type="entry name" value="ABC TRANSPORTER DOMAIN-CONTAINING PROTEIN"/>
    <property type="match status" value="1"/>
</dbReference>
<evidence type="ECO:0000256" key="4">
    <source>
        <dbReference type="ARBA" id="ARBA00022741"/>
    </source>
</evidence>
<evidence type="ECO:0000259" key="10">
    <source>
        <dbReference type="PROSITE" id="PS50893"/>
    </source>
</evidence>
<feature type="transmembrane region" description="Helical" evidence="9">
    <location>
        <begin position="386"/>
        <end position="409"/>
    </location>
</feature>
<evidence type="ECO:0000256" key="6">
    <source>
        <dbReference type="ARBA" id="ARBA00022989"/>
    </source>
</evidence>
<dbReference type="EMBL" id="JADGJD010001143">
    <property type="protein sequence ID" value="KAJ3046553.1"/>
    <property type="molecule type" value="Genomic_DNA"/>
</dbReference>
<dbReference type="SMART" id="SM00382">
    <property type="entry name" value="AAA"/>
    <property type="match status" value="1"/>
</dbReference>
<dbReference type="PROSITE" id="PS00211">
    <property type="entry name" value="ABC_TRANSPORTER_1"/>
    <property type="match status" value="1"/>
</dbReference>
<dbReference type="InterPro" id="IPR050352">
    <property type="entry name" value="ABCG_transporters"/>
</dbReference>
<keyword evidence="6 9" id="KW-1133">Transmembrane helix</keyword>
<dbReference type="AlphaFoldDB" id="A0AAD5X1T6"/>
<feature type="domain" description="ABC transporter" evidence="10">
    <location>
        <begin position="32"/>
        <end position="281"/>
    </location>
</feature>
<organism evidence="11 12">
    <name type="scientific">Rhizophlyctis rosea</name>
    <dbReference type="NCBI Taxonomy" id="64517"/>
    <lineage>
        <taxon>Eukaryota</taxon>
        <taxon>Fungi</taxon>
        <taxon>Fungi incertae sedis</taxon>
        <taxon>Chytridiomycota</taxon>
        <taxon>Chytridiomycota incertae sedis</taxon>
        <taxon>Chytridiomycetes</taxon>
        <taxon>Rhizophlyctidales</taxon>
        <taxon>Rhizophlyctidaceae</taxon>
        <taxon>Rhizophlyctis</taxon>
    </lineage>
</organism>
<dbReference type="InterPro" id="IPR003439">
    <property type="entry name" value="ABC_transporter-like_ATP-bd"/>
</dbReference>
<dbReference type="GO" id="GO:0016887">
    <property type="term" value="F:ATP hydrolysis activity"/>
    <property type="evidence" value="ECO:0007669"/>
    <property type="project" value="InterPro"/>
</dbReference>
<proteinExistence type="predicted"/>
<evidence type="ECO:0000256" key="8">
    <source>
        <dbReference type="SAM" id="MobiDB-lite"/>
    </source>
</evidence>
<keyword evidence="2" id="KW-0813">Transport</keyword>
<comment type="caution">
    <text evidence="11">The sequence shown here is derived from an EMBL/GenBank/DDBJ whole genome shotgun (WGS) entry which is preliminary data.</text>
</comment>
<comment type="subcellular location">
    <subcellularLocation>
        <location evidence="1">Membrane</location>
        <topology evidence="1">Multi-pass membrane protein</topology>
    </subcellularLocation>
</comment>
<evidence type="ECO:0000256" key="1">
    <source>
        <dbReference type="ARBA" id="ARBA00004141"/>
    </source>
</evidence>
<sequence length="651" mass="71915">RIARGGDAEDERRESGDKEGQKKAMSDRSMEIYWEDVRFSVVSGRGKKKKEREILKGVGGRVKPGEMVAIMGGSGAGKSTLLNILSGRIPAGKPSGLILANGKIREKTKWKRSVGYVEQEDLMYTNLTVRETLTTAALLRLPNTHFSRQQKADRVEEVLGMLGLSHIADSRIGDSTTGGISGGEKKRVSIGIELVTDPGTLFLDEPTTGLDSATAQNIADMLKQLAVKHGKTIILTIHMPRETILEKFDHVALLSQGKMAWFGPSKDALQHFEHMGYKCPPHTNPADFYLDTITPDTRDPNALKRVEKLHSEWEKIKDRYVKPIDRSLNDDATKTKQAVRKDKKAAKGLRKDWDGGKGEGNWGVGWFEEVGILLGRNFKDLLRNKVVLISTAMQTIVILLLIGFVFFQIGNDQASVQNRTGVLFFICINQTFSWLMPIITVFPLERRIILRERAARSYRTSSIFLAKAISQWPLAAIASLVLTAAVYWLIGLNPNIARYILFMVISQCLVLAAQSLGLLIGSAVPSVQIAQVFGPLIVVIFVIFGGNFANQSSITPVLRWIQWISPLRYAYAAYMQNEFNGLAFECGSGGGGGGAGGGRCFEVGDQVVQSFGLDQPTLWICLVILLGLSVFFQLLASFVLRFTTKPRLQII</sequence>
<dbReference type="Gene3D" id="3.40.50.300">
    <property type="entry name" value="P-loop containing nucleotide triphosphate hydrolases"/>
    <property type="match status" value="1"/>
</dbReference>
<name>A0AAD5X1T6_9FUNG</name>
<keyword evidence="3 9" id="KW-0812">Transmembrane</keyword>
<feature type="region of interest" description="Disordered" evidence="8">
    <location>
        <begin position="1"/>
        <end position="27"/>
    </location>
</feature>
<keyword evidence="12" id="KW-1185">Reference proteome</keyword>
<dbReference type="InterPro" id="IPR043926">
    <property type="entry name" value="ABCG_dom"/>
</dbReference>
<dbReference type="PROSITE" id="PS50893">
    <property type="entry name" value="ABC_TRANSPORTER_2"/>
    <property type="match status" value="1"/>
</dbReference>
<feature type="transmembrane region" description="Helical" evidence="9">
    <location>
        <begin position="617"/>
        <end position="640"/>
    </location>
</feature>
<dbReference type="Proteomes" id="UP001212841">
    <property type="component" value="Unassembled WGS sequence"/>
</dbReference>